<accession>A0A1G5R3D3</accession>
<reference evidence="1 2" key="1">
    <citation type="submission" date="2016-10" db="EMBL/GenBank/DDBJ databases">
        <authorList>
            <person name="de Groot N.N."/>
        </authorList>
    </citation>
    <scope>NUCLEOTIDE SEQUENCE [LARGE SCALE GENOMIC DNA]</scope>
    <source>
        <strain evidence="1 2">U95</strain>
    </source>
</reference>
<organism evidence="1 2">
    <name type="scientific">Epibacterium ulvae</name>
    <dbReference type="NCBI Taxonomy" id="1156985"/>
    <lineage>
        <taxon>Bacteria</taxon>
        <taxon>Pseudomonadati</taxon>
        <taxon>Pseudomonadota</taxon>
        <taxon>Alphaproteobacteria</taxon>
        <taxon>Rhodobacterales</taxon>
        <taxon>Roseobacteraceae</taxon>
        <taxon>Epibacterium</taxon>
    </lineage>
</organism>
<proteinExistence type="predicted"/>
<dbReference type="Gene3D" id="3.60.21.10">
    <property type="match status" value="1"/>
</dbReference>
<dbReference type="EMBL" id="FMWG01000008">
    <property type="protein sequence ID" value="SCZ68604.1"/>
    <property type="molecule type" value="Genomic_DNA"/>
</dbReference>
<dbReference type="STRING" id="1156985.SAMN04488118_10836"/>
<dbReference type="AlphaFoldDB" id="A0A1G5R3D3"/>
<gene>
    <name evidence="1" type="ORF">SAMN04488118_10836</name>
</gene>
<evidence type="ECO:0000313" key="1">
    <source>
        <dbReference type="EMBL" id="SCZ68604.1"/>
    </source>
</evidence>
<dbReference type="Proteomes" id="UP000198767">
    <property type="component" value="Unassembled WGS sequence"/>
</dbReference>
<evidence type="ECO:0000313" key="2">
    <source>
        <dbReference type="Proteomes" id="UP000198767"/>
    </source>
</evidence>
<keyword evidence="2" id="KW-1185">Reference proteome</keyword>
<dbReference type="InterPro" id="IPR029052">
    <property type="entry name" value="Metallo-depent_PP-like"/>
</dbReference>
<sequence length="184" mass="21265">MAHWYTADPHFGHSRIIEFCKRPYRSTEDMNAALIRNFQNCVGFDDDLWILGDFAFGQSTDAARFENWFHQIPGRKHLIMGNHDDEAVALLPWDSIADLKEIKDGAQSLVLCHYPMITWNGARRGSLQLFGHVHDQWAGSRNSINVGVDQWNFRPVQISDIQRRAKKLPVNKHWSDVEHGNELD</sequence>
<dbReference type="SUPFAM" id="SSF56300">
    <property type="entry name" value="Metallo-dependent phosphatases"/>
    <property type="match status" value="1"/>
</dbReference>
<dbReference type="RefSeq" id="WP_090219607.1">
    <property type="nucleotide sequence ID" value="NZ_FMWG01000008.1"/>
</dbReference>
<protein>
    <submittedName>
        <fullName evidence="1">Calcineurin-like phosphoesterase superfamily protein</fullName>
    </submittedName>
</protein>
<name>A0A1G5R3D3_9RHOB</name>
<dbReference type="OrthoDB" id="5380073at2"/>